<dbReference type="EMBL" id="JAMDGS010000005">
    <property type="protein sequence ID" value="MDD1124326.1"/>
    <property type="molecule type" value="Genomic_DNA"/>
</dbReference>
<comment type="caution">
    <text evidence="1">The sequence shown here is derived from an EMBL/GenBank/DDBJ whole genome shotgun (WGS) entry which is preliminary data.</text>
</comment>
<evidence type="ECO:0000313" key="2">
    <source>
        <dbReference type="Proteomes" id="UP001150531"/>
    </source>
</evidence>
<evidence type="ECO:0000313" key="1">
    <source>
        <dbReference type="EMBL" id="MDD1124326.1"/>
    </source>
</evidence>
<protein>
    <submittedName>
        <fullName evidence="1">Uncharacterized protein</fullName>
    </submittedName>
</protein>
<proteinExistence type="predicted"/>
<sequence length="201" mass="23113">MSMLRLSRKNSLLLILLAVFITTVFFYYSKEDQMSARVMMYYGDWSPEETRFDATRWFSSGMYRPRLMGTPSAQSPVTMLRNSPDPLRGISNDEFLTKVLVAMEERYPKVDTEGLVLDTPDLRRQIRYAYSAFSEPDRPVDSYWLFVTVGGDTFVITIDWDVNDKKMLTGSMAEHLAEGSEAAIAFRDVQRELERAPGSTR</sequence>
<accession>A0ABT5PK96</accession>
<name>A0ABT5PK96_9PSED</name>
<keyword evidence="2" id="KW-1185">Reference proteome</keyword>
<organism evidence="1 2">
    <name type="scientific">Pseudomonas aphyarum</name>
    <dbReference type="NCBI Taxonomy" id="2942629"/>
    <lineage>
        <taxon>Bacteria</taxon>
        <taxon>Pseudomonadati</taxon>
        <taxon>Pseudomonadota</taxon>
        <taxon>Gammaproteobacteria</taxon>
        <taxon>Pseudomonadales</taxon>
        <taxon>Pseudomonadaceae</taxon>
        <taxon>Pseudomonas</taxon>
    </lineage>
</organism>
<reference evidence="1" key="1">
    <citation type="submission" date="2022-05" db="EMBL/GenBank/DDBJ databases">
        <title>Novel Pseudomonas spp. Isolated from a Rainbow Trout Aquaculture Facility.</title>
        <authorList>
            <person name="Testerman T."/>
            <person name="Graf J."/>
        </authorList>
    </citation>
    <scope>NUCLEOTIDE SEQUENCE</scope>
    <source>
        <strain evidence="1">ID386</strain>
    </source>
</reference>
<dbReference type="RefSeq" id="WP_273897277.1">
    <property type="nucleotide sequence ID" value="NZ_JAMDGS010000005.1"/>
</dbReference>
<dbReference type="Proteomes" id="UP001150531">
    <property type="component" value="Unassembled WGS sequence"/>
</dbReference>
<gene>
    <name evidence="1" type="ORF">M5G18_06970</name>
</gene>